<gene>
    <name evidence="2" type="ORF">J5V96_09495</name>
</gene>
<protein>
    <submittedName>
        <fullName evidence="2">Uncharacterized protein</fullName>
    </submittedName>
</protein>
<evidence type="ECO:0000256" key="1">
    <source>
        <dbReference type="SAM" id="Phobius"/>
    </source>
</evidence>
<feature type="transmembrane region" description="Helical" evidence="1">
    <location>
        <begin position="20"/>
        <end position="41"/>
    </location>
</feature>
<keyword evidence="1" id="KW-0472">Membrane</keyword>
<organism evidence="2 3">
    <name type="scientific">Microbacterium stercoris</name>
    <dbReference type="NCBI Taxonomy" id="2820289"/>
    <lineage>
        <taxon>Bacteria</taxon>
        <taxon>Bacillati</taxon>
        <taxon>Actinomycetota</taxon>
        <taxon>Actinomycetes</taxon>
        <taxon>Micrococcales</taxon>
        <taxon>Microbacteriaceae</taxon>
        <taxon>Microbacterium</taxon>
    </lineage>
</organism>
<accession>A0A939TU81</accession>
<evidence type="ECO:0000313" key="3">
    <source>
        <dbReference type="Proteomes" id="UP000680132"/>
    </source>
</evidence>
<proteinExistence type="predicted"/>
<dbReference type="RefSeq" id="WP_208503147.1">
    <property type="nucleotide sequence ID" value="NZ_JAGFOA010000003.1"/>
</dbReference>
<keyword evidence="3" id="KW-1185">Reference proteome</keyword>
<dbReference type="AlphaFoldDB" id="A0A939TU81"/>
<keyword evidence="1" id="KW-1133">Transmembrane helix</keyword>
<comment type="caution">
    <text evidence="2">The sequence shown here is derived from an EMBL/GenBank/DDBJ whole genome shotgun (WGS) entry which is preliminary data.</text>
</comment>
<sequence length="132" mass="14462">MPLVDIASTLADDVPSVPGAVWILGSTLVTALLLWVGSFIAKKTREPIDYSTVLTQLDKLTKAVYGDPEKDEPGLLSRVAKAERRADAAGRIVKATAQQWPKNVPPPRLNPSDIEELEVDTLPPHWIRERAS</sequence>
<dbReference type="EMBL" id="JAGFOA010000003">
    <property type="protein sequence ID" value="MBO3663749.1"/>
    <property type="molecule type" value="Genomic_DNA"/>
</dbReference>
<name>A0A939TU81_9MICO</name>
<dbReference type="Proteomes" id="UP000680132">
    <property type="component" value="Unassembled WGS sequence"/>
</dbReference>
<reference evidence="2" key="1">
    <citation type="submission" date="2021-03" db="EMBL/GenBank/DDBJ databases">
        <title>Microbacterium sp. nov., a novel actinobacterium isolated from cow dung.</title>
        <authorList>
            <person name="Zhang L."/>
        </authorList>
    </citation>
    <scope>NUCLEOTIDE SEQUENCE</scope>
    <source>
        <strain evidence="2">NEAU-LLB</strain>
    </source>
</reference>
<evidence type="ECO:0000313" key="2">
    <source>
        <dbReference type="EMBL" id="MBO3663749.1"/>
    </source>
</evidence>
<keyword evidence="1" id="KW-0812">Transmembrane</keyword>